<keyword evidence="6 8" id="KW-0472">Membrane</keyword>
<feature type="compositionally biased region" description="Basic and acidic residues" evidence="7">
    <location>
        <begin position="749"/>
        <end position="760"/>
    </location>
</feature>
<keyword evidence="4 8" id="KW-0812">Transmembrane</keyword>
<comment type="caution">
    <text evidence="12">The sequence shown here is derived from an EMBL/GenBank/DDBJ whole genome shotgun (WGS) entry which is preliminary data.</text>
</comment>
<dbReference type="InterPro" id="IPR011014">
    <property type="entry name" value="MscS_channel_TM-2"/>
</dbReference>
<feature type="domain" description="Mechanosensitive ion channel MscS" evidence="10">
    <location>
        <begin position="569"/>
        <end position="634"/>
    </location>
</feature>
<feature type="transmembrane region" description="Helical" evidence="8">
    <location>
        <begin position="214"/>
        <end position="231"/>
    </location>
</feature>
<evidence type="ECO:0000313" key="12">
    <source>
        <dbReference type="EMBL" id="REC93940.1"/>
    </source>
</evidence>
<evidence type="ECO:0000256" key="7">
    <source>
        <dbReference type="SAM" id="MobiDB-lite"/>
    </source>
</evidence>
<evidence type="ECO:0000256" key="6">
    <source>
        <dbReference type="ARBA" id="ARBA00023136"/>
    </source>
</evidence>
<dbReference type="InterPro" id="IPR045276">
    <property type="entry name" value="YbiO_bact"/>
</dbReference>
<evidence type="ECO:0000256" key="9">
    <source>
        <dbReference type="SAM" id="SignalP"/>
    </source>
</evidence>
<keyword evidence="3" id="KW-1003">Cell membrane</keyword>
<feature type="transmembrane region" description="Helical" evidence="8">
    <location>
        <begin position="243"/>
        <end position="268"/>
    </location>
</feature>
<feature type="transmembrane region" description="Helical" evidence="8">
    <location>
        <begin position="365"/>
        <end position="385"/>
    </location>
</feature>
<dbReference type="SUPFAM" id="SSF50182">
    <property type="entry name" value="Sm-like ribonucleoproteins"/>
    <property type="match status" value="1"/>
</dbReference>
<dbReference type="Proteomes" id="UP000256334">
    <property type="component" value="Unassembled WGS sequence"/>
</dbReference>
<comment type="similarity">
    <text evidence="2">Belongs to the MscS (TC 1.A.23) family.</text>
</comment>
<feature type="signal peptide" evidence="9">
    <location>
        <begin position="1"/>
        <end position="35"/>
    </location>
</feature>
<dbReference type="GO" id="GO:0005886">
    <property type="term" value="C:plasma membrane"/>
    <property type="evidence" value="ECO:0007669"/>
    <property type="project" value="UniProtKB-SubCell"/>
</dbReference>
<dbReference type="EMBL" id="QRDJ01000008">
    <property type="protein sequence ID" value="REC93940.1"/>
    <property type="molecule type" value="Genomic_DNA"/>
</dbReference>
<dbReference type="Gene3D" id="1.10.287.1260">
    <property type="match status" value="1"/>
</dbReference>
<feature type="transmembrane region" description="Helical" evidence="8">
    <location>
        <begin position="166"/>
        <end position="187"/>
    </location>
</feature>
<evidence type="ECO:0000256" key="2">
    <source>
        <dbReference type="ARBA" id="ARBA00008017"/>
    </source>
</evidence>
<dbReference type="PANTHER" id="PTHR30460">
    <property type="entry name" value="MODERATE CONDUCTANCE MECHANOSENSITIVE CHANNEL YBIO"/>
    <property type="match status" value="1"/>
</dbReference>
<dbReference type="GO" id="GO:0008381">
    <property type="term" value="F:mechanosensitive monoatomic ion channel activity"/>
    <property type="evidence" value="ECO:0007669"/>
    <property type="project" value="InterPro"/>
</dbReference>
<keyword evidence="9" id="KW-0732">Signal</keyword>
<organism evidence="12 13">
    <name type="scientific">Kushneria indalinina DSM 14324</name>
    <dbReference type="NCBI Taxonomy" id="1122140"/>
    <lineage>
        <taxon>Bacteria</taxon>
        <taxon>Pseudomonadati</taxon>
        <taxon>Pseudomonadota</taxon>
        <taxon>Gammaproteobacteria</taxon>
        <taxon>Oceanospirillales</taxon>
        <taxon>Halomonadaceae</taxon>
        <taxon>Kushneria</taxon>
    </lineage>
</organism>
<accession>A0A3D9DT39</accession>
<comment type="subcellular location">
    <subcellularLocation>
        <location evidence="1">Cell membrane</location>
        <topology evidence="1">Multi-pass membrane protein</topology>
    </subcellularLocation>
</comment>
<feature type="region of interest" description="Disordered" evidence="7">
    <location>
        <begin position="749"/>
        <end position="792"/>
    </location>
</feature>
<evidence type="ECO:0000313" key="13">
    <source>
        <dbReference type="Proteomes" id="UP000256334"/>
    </source>
</evidence>
<dbReference type="FunFam" id="1.10.287.1260:FF:000005">
    <property type="entry name" value="Mechanosensitive ion channel family protein"/>
    <property type="match status" value="1"/>
</dbReference>
<dbReference type="Pfam" id="PF21088">
    <property type="entry name" value="MS_channel_1st"/>
    <property type="match status" value="1"/>
</dbReference>
<dbReference type="InterPro" id="IPR011066">
    <property type="entry name" value="MscS_channel_C_sf"/>
</dbReference>
<feature type="transmembrane region" description="Helical" evidence="8">
    <location>
        <begin position="280"/>
        <end position="301"/>
    </location>
</feature>
<feature type="transmembrane region" description="Helical" evidence="8">
    <location>
        <begin position="524"/>
        <end position="546"/>
    </location>
</feature>
<feature type="transmembrane region" description="Helical" evidence="8">
    <location>
        <begin position="391"/>
        <end position="412"/>
    </location>
</feature>
<dbReference type="Gene3D" id="3.30.70.100">
    <property type="match status" value="1"/>
</dbReference>
<feature type="transmembrane region" description="Helical" evidence="8">
    <location>
        <begin position="477"/>
        <end position="503"/>
    </location>
</feature>
<feature type="transmembrane region" description="Helical" evidence="8">
    <location>
        <begin position="313"/>
        <end position="333"/>
    </location>
</feature>
<feature type="chain" id="PRO_5017709691" evidence="9">
    <location>
        <begin position="36"/>
        <end position="792"/>
    </location>
</feature>
<feature type="compositionally biased region" description="Low complexity" evidence="7">
    <location>
        <begin position="778"/>
        <end position="792"/>
    </location>
</feature>
<evidence type="ECO:0000259" key="10">
    <source>
        <dbReference type="Pfam" id="PF00924"/>
    </source>
</evidence>
<reference evidence="12 13" key="1">
    <citation type="submission" date="2018-07" db="EMBL/GenBank/DDBJ databases">
        <title>Genomic Encyclopedia of Type Strains, Phase IV (KMG-IV): sequencing the most valuable type-strain genomes for metagenomic binning, comparative biology and taxonomic classification.</title>
        <authorList>
            <person name="Goeker M."/>
        </authorList>
    </citation>
    <scope>NUCLEOTIDE SEQUENCE [LARGE SCALE GENOMIC DNA]</scope>
    <source>
        <strain evidence="12 13">DSM 14324</strain>
    </source>
</reference>
<dbReference type="InterPro" id="IPR010920">
    <property type="entry name" value="LSM_dom_sf"/>
</dbReference>
<evidence type="ECO:0000259" key="11">
    <source>
        <dbReference type="Pfam" id="PF21088"/>
    </source>
</evidence>
<dbReference type="AlphaFoldDB" id="A0A3D9DT39"/>
<keyword evidence="13" id="KW-1185">Reference proteome</keyword>
<dbReference type="InterPro" id="IPR006685">
    <property type="entry name" value="MscS_channel_2nd"/>
</dbReference>
<dbReference type="PANTHER" id="PTHR30460:SF0">
    <property type="entry name" value="MODERATE CONDUCTANCE MECHANOSENSITIVE CHANNEL YBIO"/>
    <property type="match status" value="1"/>
</dbReference>
<feature type="transmembrane region" description="Helical" evidence="8">
    <location>
        <begin position="432"/>
        <end position="457"/>
    </location>
</feature>
<evidence type="ECO:0000256" key="8">
    <source>
        <dbReference type="SAM" id="Phobius"/>
    </source>
</evidence>
<dbReference type="SUPFAM" id="SSF82861">
    <property type="entry name" value="Mechanosensitive channel protein MscS (YggB), transmembrane region"/>
    <property type="match status" value="1"/>
</dbReference>
<feature type="transmembrane region" description="Helical" evidence="8">
    <location>
        <begin position="552"/>
        <end position="571"/>
    </location>
</feature>
<dbReference type="InterPro" id="IPR049142">
    <property type="entry name" value="MS_channel_1st"/>
</dbReference>
<sequence length="792" mass="86460">MQAITGLWPLTAMRQLCAIFTLMLMMLAMVPQAHASAAELAGLGSGGGDSADSSEQASPEQIRDSLDQLISTLENSEQRDSLLQGLRDLREASQARIDSDEAQGPPGATGRGLLGALAATFEEVTGQEGEGRSLAQSWQRSADNALDDLSERFGERGSRWTLLRDFLVTLAAQLVAGLLLYTLIRAVGKHYGVVQRLPEQPTAVVLMRYCLRRLLPMGLAFAGTLAITFRMGPTPGMTLATTLGWAALCGMVFASVCEVVFSLFSWGHRRTALRLLRQQAAWPLFYIGSVAALGDALNASLLTEALGSDLAGFSAEVVNITAVLLTGFFVVRFRRPIRHLIRNRPLSQRQQGGAISDLIQVLGRVWHIPALLIVAASLLAILTYSGDVRSVFARALLTAALMIVTLIVTGLLRRSSQQVRQRPRRSLYVRRLTRFGYVLAHLACWVIFAECAAQTWGFSLLNLGRTGGVGERIAQPLISIGLTVLFCWLIWILTDTAIHRAMTSTSRSQRGRARRARAETITPLMRNVVFVTIVVIGSIVALANLGVNVTPLLAGAGVIGLAVGFGAQTLVQDLITGIFILVEDTLAIDDFVDVGGNLGTVEKLSLRTIRLRDLDGIVHSVPFSQIKAVQNYSREFGYAMFRVRVPQRMTIDRAIEMIEETAGGMRNDPMFRFKIWSALEMQGVESFTEGSAIVRARFRTAPVMQWEVAREFNLRLKRRMDEEGFDLAVPRTSIHLENIDALLAHLQGKEAGADQPRENPDVMAAPPESRDEEDADAPSDAPPEGGDAPSRP</sequence>
<dbReference type="InterPro" id="IPR023408">
    <property type="entry name" value="MscS_beta-dom_sf"/>
</dbReference>
<dbReference type="Pfam" id="PF00924">
    <property type="entry name" value="MS_channel_2nd"/>
    <property type="match status" value="1"/>
</dbReference>
<protein>
    <submittedName>
        <fullName evidence="12">Small-conductance mechanosensitive channel</fullName>
    </submittedName>
</protein>
<gene>
    <name evidence="12" type="ORF">C8D72_2304</name>
</gene>
<evidence type="ECO:0000256" key="3">
    <source>
        <dbReference type="ARBA" id="ARBA00022475"/>
    </source>
</evidence>
<dbReference type="RefSeq" id="WP_245955235.1">
    <property type="nucleotide sequence ID" value="NZ_QRDJ01000008.1"/>
</dbReference>
<name>A0A3D9DT39_9GAMM</name>
<dbReference type="SUPFAM" id="SSF82689">
    <property type="entry name" value="Mechanosensitive channel protein MscS (YggB), C-terminal domain"/>
    <property type="match status" value="1"/>
</dbReference>
<evidence type="ECO:0000256" key="1">
    <source>
        <dbReference type="ARBA" id="ARBA00004651"/>
    </source>
</evidence>
<evidence type="ECO:0000256" key="4">
    <source>
        <dbReference type="ARBA" id="ARBA00022692"/>
    </source>
</evidence>
<evidence type="ECO:0000256" key="5">
    <source>
        <dbReference type="ARBA" id="ARBA00022989"/>
    </source>
</evidence>
<proteinExistence type="inferred from homology"/>
<feature type="domain" description="Mechanosensitive ion channel transmembrane helices 2/3" evidence="11">
    <location>
        <begin position="527"/>
        <end position="568"/>
    </location>
</feature>
<keyword evidence="5 8" id="KW-1133">Transmembrane helix</keyword>
<dbReference type="Gene3D" id="2.30.30.60">
    <property type="match status" value="1"/>
</dbReference>